<dbReference type="InterPro" id="IPR003594">
    <property type="entry name" value="HATPase_dom"/>
</dbReference>
<keyword evidence="9" id="KW-0902">Two-component regulatory system</keyword>
<dbReference type="InterPro" id="IPR050428">
    <property type="entry name" value="TCS_sensor_his_kinase"/>
</dbReference>
<evidence type="ECO:0000256" key="3">
    <source>
        <dbReference type="ARBA" id="ARBA00012438"/>
    </source>
</evidence>
<evidence type="ECO:0000313" key="15">
    <source>
        <dbReference type="Proteomes" id="UP000095463"/>
    </source>
</evidence>
<evidence type="ECO:0000256" key="2">
    <source>
        <dbReference type="ARBA" id="ARBA00004370"/>
    </source>
</evidence>
<dbReference type="PROSITE" id="PS50109">
    <property type="entry name" value="HIS_KIN"/>
    <property type="match status" value="1"/>
</dbReference>
<dbReference type="EMBL" id="LAJE02000254">
    <property type="protein sequence ID" value="OEO29828.1"/>
    <property type="molecule type" value="Genomic_DNA"/>
</dbReference>
<comment type="caution">
    <text evidence="14">The sequence shown here is derived from an EMBL/GenBank/DDBJ whole genome shotgun (WGS) entry which is preliminary data.</text>
</comment>
<comment type="subcellular location">
    <subcellularLocation>
        <location evidence="2">Membrane</location>
    </subcellularLocation>
</comment>
<dbReference type="SMART" id="SM00387">
    <property type="entry name" value="HATPase_c"/>
    <property type="match status" value="1"/>
</dbReference>
<reference evidence="14 15" key="1">
    <citation type="journal article" date="2015" name="Genome Announc.">
        <title>Genome Assemblies of Three Soil-Associated Devosia species: D. insulae, D. limi, and D. soli.</title>
        <authorList>
            <person name="Hassan Y.I."/>
            <person name="Lepp D."/>
            <person name="Zhou T."/>
        </authorList>
    </citation>
    <scope>NUCLEOTIDE SEQUENCE [LARGE SCALE GENOMIC DNA]</scope>
    <source>
        <strain evidence="14 15">DS-56</strain>
    </source>
</reference>
<protein>
    <recommendedName>
        <fullName evidence="3">histidine kinase</fullName>
        <ecNumber evidence="3">2.7.13.3</ecNumber>
    </recommendedName>
</protein>
<evidence type="ECO:0000313" key="14">
    <source>
        <dbReference type="EMBL" id="OEO29828.1"/>
    </source>
</evidence>
<evidence type="ECO:0000256" key="4">
    <source>
        <dbReference type="ARBA" id="ARBA00022553"/>
    </source>
</evidence>
<keyword evidence="10 11" id="KW-0472">Membrane</keyword>
<dbReference type="GO" id="GO:0000155">
    <property type="term" value="F:phosphorelay sensor kinase activity"/>
    <property type="evidence" value="ECO:0007669"/>
    <property type="project" value="InterPro"/>
</dbReference>
<dbReference type="SUPFAM" id="SSF55874">
    <property type="entry name" value="ATPase domain of HSP90 chaperone/DNA topoisomerase II/histidine kinase"/>
    <property type="match status" value="1"/>
</dbReference>
<sequence length="451" mass="48826">MNPRSLRLRLLGGAALWIILALLVAGFAIGWMFTANVERSMRDGLTASLNRLVAQIDPLAEEPVPGDALPDPRYGTPLSGIYWQVEIPGSEDSWRSRSLGDHVLETRGAAAPDGTERFGTLAGPGAQSLSAMVREVSFSTDAGPRVFRVTLAEDRALLDESIRRFGGDLMLALAVLGVALILAAWLQVQLGLKPLEHLREGIGAVRRGEAQKLPPRYPAEVLPLVGEVNELLSQQQKSMEFARARAADLAHGLKTPLSVLRNLAAHMQTTGHAEAGQQVDEIVGEMDDRVEYQLRLSRLRMRTRAHQLSASLNEAVDRTVAVLSRTQEGEELDWQTKLAPGLKVDIDRHDLMELVGVILENAAKWGKSRVRVAGRRDGAFAELTISDDGPGLTEEQIARLGVRGQRHDESRRGSGLGLSIALEVVALNAGTVHFARAAEGGLAATVRLPLA</sequence>
<dbReference type="Pfam" id="PF02518">
    <property type="entry name" value="HATPase_c"/>
    <property type="match status" value="1"/>
</dbReference>
<dbReference type="GO" id="GO:0005886">
    <property type="term" value="C:plasma membrane"/>
    <property type="evidence" value="ECO:0007669"/>
    <property type="project" value="TreeGrafter"/>
</dbReference>
<dbReference type="CDD" id="cd00082">
    <property type="entry name" value="HisKA"/>
    <property type="match status" value="1"/>
</dbReference>
<evidence type="ECO:0000259" key="13">
    <source>
        <dbReference type="PROSITE" id="PS50885"/>
    </source>
</evidence>
<dbReference type="Proteomes" id="UP000095463">
    <property type="component" value="Unassembled WGS sequence"/>
</dbReference>
<organism evidence="14 15">
    <name type="scientific">Devosia insulae DS-56</name>
    <dbReference type="NCBI Taxonomy" id="1116389"/>
    <lineage>
        <taxon>Bacteria</taxon>
        <taxon>Pseudomonadati</taxon>
        <taxon>Pseudomonadota</taxon>
        <taxon>Alphaproteobacteria</taxon>
        <taxon>Hyphomicrobiales</taxon>
        <taxon>Devosiaceae</taxon>
        <taxon>Devosia</taxon>
    </lineage>
</organism>
<keyword evidence="7" id="KW-0418">Kinase</keyword>
<name>A0A1E5XML7_9HYPH</name>
<keyword evidence="6 11" id="KW-0812">Transmembrane</keyword>
<dbReference type="InterPro" id="IPR005467">
    <property type="entry name" value="His_kinase_dom"/>
</dbReference>
<evidence type="ECO:0000256" key="10">
    <source>
        <dbReference type="ARBA" id="ARBA00023136"/>
    </source>
</evidence>
<keyword evidence="15" id="KW-1185">Reference proteome</keyword>
<dbReference type="InterPro" id="IPR036890">
    <property type="entry name" value="HATPase_C_sf"/>
</dbReference>
<keyword evidence="8 11" id="KW-1133">Transmembrane helix</keyword>
<keyword evidence="4" id="KW-0597">Phosphoprotein</keyword>
<dbReference type="AlphaFoldDB" id="A0A1E5XML7"/>
<dbReference type="InterPro" id="IPR003661">
    <property type="entry name" value="HisK_dim/P_dom"/>
</dbReference>
<evidence type="ECO:0000256" key="5">
    <source>
        <dbReference type="ARBA" id="ARBA00022679"/>
    </source>
</evidence>
<dbReference type="PRINTS" id="PR00344">
    <property type="entry name" value="BCTRLSENSOR"/>
</dbReference>
<evidence type="ECO:0000256" key="7">
    <source>
        <dbReference type="ARBA" id="ARBA00022777"/>
    </source>
</evidence>
<dbReference type="RefSeq" id="WP_069910937.1">
    <property type="nucleotide sequence ID" value="NZ_LAJE02000254.1"/>
</dbReference>
<evidence type="ECO:0000256" key="11">
    <source>
        <dbReference type="SAM" id="Phobius"/>
    </source>
</evidence>
<dbReference type="PROSITE" id="PS50885">
    <property type="entry name" value="HAMP"/>
    <property type="match status" value="1"/>
</dbReference>
<dbReference type="InterPro" id="IPR036097">
    <property type="entry name" value="HisK_dim/P_sf"/>
</dbReference>
<accession>A0A1E5XML7</accession>
<dbReference type="InterPro" id="IPR004358">
    <property type="entry name" value="Sig_transdc_His_kin-like_C"/>
</dbReference>
<feature type="domain" description="HAMP" evidence="13">
    <location>
        <begin position="189"/>
        <end position="240"/>
    </location>
</feature>
<keyword evidence="5" id="KW-0808">Transferase</keyword>
<dbReference type="PANTHER" id="PTHR45436">
    <property type="entry name" value="SENSOR HISTIDINE KINASE YKOH"/>
    <property type="match status" value="1"/>
</dbReference>
<dbReference type="SUPFAM" id="SSF47384">
    <property type="entry name" value="Homodimeric domain of signal transducing histidine kinase"/>
    <property type="match status" value="1"/>
</dbReference>
<feature type="domain" description="Histidine kinase" evidence="12">
    <location>
        <begin position="248"/>
        <end position="451"/>
    </location>
</feature>
<dbReference type="EC" id="2.7.13.3" evidence="3"/>
<evidence type="ECO:0000256" key="9">
    <source>
        <dbReference type="ARBA" id="ARBA00023012"/>
    </source>
</evidence>
<evidence type="ECO:0000256" key="8">
    <source>
        <dbReference type="ARBA" id="ARBA00022989"/>
    </source>
</evidence>
<dbReference type="Gene3D" id="3.30.565.10">
    <property type="entry name" value="Histidine kinase-like ATPase, C-terminal domain"/>
    <property type="match status" value="1"/>
</dbReference>
<evidence type="ECO:0000259" key="12">
    <source>
        <dbReference type="PROSITE" id="PS50109"/>
    </source>
</evidence>
<dbReference type="PANTHER" id="PTHR45436:SF5">
    <property type="entry name" value="SENSOR HISTIDINE KINASE TRCS"/>
    <property type="match status" value="1"/>
</dbReference>
<proteinExistence type="predicted"/>
<feature type="transmembrane region" description="Helical" evidence="11">
    <location>
        <begin position="12"/>
        <end position="33"/>
    </location>
</feature>
<dbReference type="OrthoDB" id="9809567at2"/>
<feature type="transmembrane region" description="Helical" evidence="11">
    <location>
        <begin position="169"/>
        <end position="188"/>
    </location>
</feature>
<gene>
    <name evidence="14" type="ORF">VW23_024090</name>
</gene>
<dbReference type="InterPro" id="IPR003660">
    <property type="entry name" value="HAMP_dom"/>
</dbReference>
<comment type="catalytic activity">
    <reaction evidence="1">
        <text>ATP + protein L-histidine = ADP + protein N-phospho-L-histidine.</text>
        <dbReference type="EC" id="2.7.13.3"/>
    </reaction>
</comment>
<evidence type="ECO:0000256" key="6">
    <source>
        <dbReference type="ARBA" id="ARBA00022692"/>
    </source>
</evidence>
<dbReference type="Gene3D" id="1.10.287.130">
    <property type="match status" value="1"/>
</dbReference>
<evidence type="ECO:0000256" key="1">
    <source>
        <dbReference type="ARBA" id="ARBA00000085"/>
    </source>
</evidence>